<dbReference type="Pfam" id="PF02826">
    <property type="entry name" value="2-Hacid_dh_C"/>
    <property type="match status" value="1"/>
</dbReference>
<dbReference type="InterPro" id="IPR029753">
    <property type="entry name" value="D-isomer_DH_CS"/>
</dbReference>
<dbReference type="STRING" id="39692.BST38_10145"/>
<dbReference type="GO" id="GO:0051287">
    <property type="term" value="F:NAD binding"/>
    <property type="evidence" value="ECO:0007669"/>
    <property type="project" value="InterPro"/>
</dbReference>
<dbReference type="InterPro" id="IPR006140">
    <property type="entry name" value="D-isomer_DH_NAD-bd"/>
</dbReference>
<evidence type="ECO:0000259" key="5">
    <source>
        <dbReference type="Pfam" id="PF02826"/>
    </source>
</evidence>
<reference evidence="6 7" key="1">
    <citation type="submission" date="2018-05" db="EMBL/GenBank/DDBJ databases">
        <authorList>
            <consortium name="IHU Genomes"/>
        </authorList>
    </citation>
    <scope>NUCLEOTIDE SEQUENCE [LARGE SCALE GENOMIC DNA]</scope>
    <source>
        <strain evidence="6 7">P7335</strain>
    </source>
</reference>
<dbReference type="Proteomes" id="UP000252008">
    <property type="component" value="Unassembled WGS sequence"/>
</dbReference>
<keyword evidence="2 3" id="KW-0560">Oxidoreductase</keyword>
<comment type="similarity">
    <text evidence="1 3">Belongs to the D-isomer specific 2-hydroxyacid dehydrogenase family.</text>
</comment>
<evidence type="ECO:0000313" key="7">
    <source>
        <dbReference type="Proteomes" id="UP000252008"/>
    </source>
</evidence>
<dbReference type="InterPro" id="IPR029752">
    <property type="entry name" value="D-isomer_DH_CS1"/>
</dbReference>
<feature type="domain" description="D-isomer specific 2-hydroxyacid dehydrogenase catalytic" evidence="4">
    <location>
        <begin position="30"/>
        <end position="301"/>
    </location>
</feature>
<dbReference type="PANTHER" id="PTHR10996:SF283">
    <property type="entry name" value="GLYOXYLATE_HYDROXYPYRUVATE REDUCTASE B"/>
    <property type="match status" value="1"/>
</dbReference>
<name>A0A375YHK7_MYCPF</name>
<accession>A0A375YHK7</accession>
<feature type="domain" description="D-isomer specific 2-hydroxyacid dehydrogenase NAD-binding" evidence="5">
    <location>
        <begin position="127"/>
        <end position="296"/>
    </location>
</feature>
<proteinExistence type="inferred from homology"/>
<evidence type="ECO:0000259" key="4">
    <source>
        <dbReference type="Pfam" id="PF00389"/>
    </source>
</evidence>
<evidence type="ECO:0000256" key="2">
    <source>
        <dbReference type="ARBA" id="ARBA00023002"/>
    </source>
</evidence>
<dbReference type="InterPro" id="IPR036291">
    <property type="entry name" value="NAD(P)-bd_dom_sf"/>
</dbReference>
<dbReference type="PANTHER" id="PTHR10996">
    <property type="entry name" value="2-HYDROXYACID DEHYDROGENASE-RELATED"/>
    <property type="match status" value="1"/>
</dbReference>
<dbReference type="PROSITE" id="PS00065">
    <property type="entry name" value="D_2_HYDROXYACID_DH_1"/>
    <property type="match status" value="1"/>
</dbReference>
<dbReference type="SUPFAM" id="SSF52283">
    <property type="entry name" value="Formate/glycerate dehydrogenase catalytic domain-like"/>
    <property type="match status" value="1"/>
</dbReference>
<dbReference type="SUPFAM" id="SSF51735">
    <property type="entry name" value="NAD(P)-binding Rossmann-fold domains"/>
    <property type="match status" value="1"/>
</dbReference>
<dbReference type="CDD" id="cd12172">
    <property type="entry name" value="PGDH_like_2"/>
    <property type="match status" value="1"/>
</dbReference>
<organism evidence="6 7">
    <name type="scientific">Mycolicibacterium parafortuitum</name>
    <name type="common">Mycobacterium parafortuitum</name>
    <dbReference type="NCBI Taxonomy" id="39692"/>
    <lineage>
        <taxon>Bacteria</taxon>
        <taxon>Bacillati</taxon>
        <taxon>Actinomycetota</taxon>
        <taxon>Actinomycetes</taxon>
        <taxon>Mycobacteriales</taxon>
        <taxon>Mycobacteriaceae</taxon>
        <taxon>Mycolicibacterium</taxon>
    </lineage>
</organism>
<gene>
    <name evidence="6" type="ORF">MPP7335_02369</name>
</gene>
<dbReference type="GO" id="GO:0030267">
    <property type="term" value="F:glyoxylate reductase (NADPH) activity"/>
    <property type="evidence" value="ECO:0007669"/>
    <property type="project" value="TreeGrafter"/>
</dbReference>
<evidence type="ECO:0000313" key="6">
    <source>
        <dbReference type="EMBL" id="SRX80625.1"/>
    </source>
</evidence>
<dbReference type="Gene3D" id="3.40.50.720">
    <property type="entry name" value="NAD(P)-binding Rossmann-like Domain"/>
    <property type="match status" value="2"/>
</dbReference>
<dbReference type="InterPro" id="IPR050223">
    <property type="entry name" value="D-isomer_2-hydroxyacid_DH"/>
</dbReference>
<dbReference type="Pfam" id="PF00389">
    <property type="entry name" value="2-Hacid_dh"/>
    <property type="match status" value="1"/>
</dbReference>
<evidence type="ECO:0000256" key="1">
    <source>
        <dbReference type="ARBA" id="ARBA00005854"/>
    </source>
</evidence>
<keyword evidence="7" id="KW-1185">Reference proteome</keyword>
<dbReference type="PROSITE" id="PS00671">
    <property type="entry name" value="D_2_HYDROXYACID_DH_3"/>
    <property type="match status" value="1"/>
</dbReference>
<dbReference type="AlphaFoldDB" id="A0A375YHK7"/>
<protein>
    <submittedName>
        <fullName evidence="6">D-isomer specific 2-hydroxyacid dehydrogenase [Synechocystis sp. PCC 6803]</fullName>
    </submittedName>
</protein>
<dbReference type="EMBL" id="UEGS01000001">
    <property type="protein sequence ID" value="SRX80625.1"/>
    <property type="molecule type" value="Genomic_DNA"/>
</dbReference>
<dbReference type="InterPro" id="IPR006139">
    <property type="entry name" value="D-isomer_2_OHA_DH_cat_dom"/>
</dbReference>
<dbReference type="GO" id="GO:0005829">
    <property type="term" value="C:cytosol"/>
    <property type="evidence" value="ECO:0007669"/>
    <property type="project" value="TreeGrafter"/>
</dbReference>
<dbReference type="GO" id="GO:0016618">
    <property type="term" value="F:hydroxypyruvate reductase [NAD(P)H] activity"/>
    <property type="evidence" value="ECO:0007669"/>
    <property type="project" value="TreeGrafter"/>
</dbReference>
<evidence type="ECO:0000256" key="3">
    <source>
        <dbReference type="RuleBase" id="RU003719"/>
    </source>
</evidence>
<sequence length="327" mass="34557">MGSCSRADSEVDVRRSIAITCKQMQNHLPRHRERLEAAGFDLVVPTLSGQQFNTAELIDIAHECVGIIAGDDDLGRATLTGLPNLKVLVRWGIGTDTVDFDAARALGVVVRNTPGVFGDEVADSAFGYILNLARGHHLIDAAVRRGEWKKIEGVSLSGETLGVVGAGSIGTAVVRRGLGFGMSVVVHDPFVQSGLPEGAVLVGLDELLTRSRFVVLTAPSTDSTRGMINAASLRKFRADAFLVNVARGDLVVESDLADALRKGALAGAGLDVFDVEPLPVDSPLRSLNVVLGAHNGSNATAGVMRASQRAVDILLEELERVESGSHR</sequence>